<protein>
    <submittedName>
        <fullName evidence="1">Uncharacterized protein</fullName>
    </submittedName>
</protein>
<evidence type="ECO:0000313" key="2">
    <source>
        <dbReference type="Proteomes" id="UP001292094"/>
    </source>
</evidence>
<sequence length="164" mass="17858">MGEVSGQGTEIETGERWLDAGNVPSFFMFKVHGLSLMNEFHPLCLWENKIDSRVPKLIEFGEDSIFLFRQDRRGKELHSFQQVGLSPGPSTQTFGGGATLNPDSDKTVGACGQTPGVSTDHFTISYPTAGGGRWARRGVTSGQGAGMRWSCRGIYPSGLLDHIH</sequence>
<keyword evidence="2" id="KW-1185">Reference proteome</keyword>
<reference evidence="1" key="1">
    <citation type="submission" date="2023-11" db="EMBL/GenBank/DDBJ databases">
        <title>Genome assemblies of two species of porcelain crab, Petrolisthes cinctipes and Petrolisthes manimaculis (Anomura: Porcellanidae).</title>
        <authorList>
            <person name="Angst P."/>
        </authorList>
    </citation>
    <scope>NUCLEOTIDE SEQUENCE</scope>
    <source>
        <strain evidence="1">PB745_02</strain>
        <tissue evidence="1">Gill</tissue>
    </source>
</reference>
<name>A0AAE1NDE9_9EUCA</name>
<proteinExistence type="predicted"/>
<dbReference type="EMBL" id="JAWZYT010006646">
    <property type="protein sequence ID" value="KAK4287813.1"/>
    <property type="molecule type" value="Genomic_DNA"/>
</dbReference>
<dbReference type="AlphaFoldDB" id="A0AAE1NDE9"/>
<dbReference type="Proteomes" id="UP001292094">
    <property type="component" value="Unassembled WGS sequence"/>
</dbReference>
<accession>A0AAE1NDE9</accession>
<organism evidence="1 2">
    <name type="scientific">Petrolisthes manimaculis</name>
    <dbReference type="NCBI Taxonomy" id="1843537"/>
    <lineage>
        <taxon>Eukaryota</taxon>
        <taxon>Metazoa</taxon>
        <taxon>Ecdysozoa</taxon>
        <taxon>Arthropoda</taxon>
        <taxon>Crustacea</taxon>
        <taxon>Multicrustacea</taxon>
        <taxon>Malacostraca</taxon>
        <taxon>Eumalacostraca</taxon>
        <taxon>Eucarida</taxon>
        <taxon>Decapoda</taxon>
        <taxon>Pleocyemata</taxon>
        <taxon>Anomura</taxon>
        <taxon>Galatheoidea</taxon>
        <taxon>Porcellanidae</taxon>
        <taxon>Petrolisthes</taxon>
    </lineage>
</organism>
<comment type="caution">
    <text evidence="1">The sequence shown here is derived from an EMBL/GenBank/DDBJ whole genome shotgun (WGS) entry which is preliminary data.</text>
</comment>
<evidence type="ECO:0000313" key="1">
    <source>
        <dbReference type="EMBL" id="KAK4287813.1"/>
    </source>
</evidence>
<gene>
    <name evidence="1" type="ORF">Pmani_039133</name>
</gene>